<dbReference type="GO" id="GO:0046872">
    <property type="term" value="F:metal ion binding"/>
    <property type="evidence" value="ECO:0007669"/>
    <property type="project" value="UniProtKB-KW"/>
</dbReference>
<dbReference type="PIRSF" id="PIRSF005091">
    <property type="entry name" value="Mmb_sulf_HI1246"/>
    <property type="match status" value="1"/>
</dbReference>
<evidence type="ECO:0000313" key="12">
    <source>
        <dbReference type="Proteomes" id="UP000010408"/>
    </source>
</evidence>
<dbReference type="EMBL" id="AMEQ01000006">
    <property type="protein sequence ID" value="EKY03011.1"/>
    <property type="molecule type" value="Genomic_DNA"/>
</dbReference>
<dbReference type="GO" id="GO:0005886">
    <property type="term" value="C:plasma membrane"/>
    <property type="evidence" value="ECO:0007669"/>
    <property type="project" value="UniProtKB-SubCell"/>
</dbReference>
<comment type="subcellular location">
    <subcellularLocation>
        <location evidence="1">Cell membrane</location>
        <topology evidence="1">Multi-pass membrane protein</topology>
    </subcellularLocation>
</comment>
<dbReference type="eggNOG" id="COG1368">
    <property type="taxonomic scope" value="Bacteria"/>
</dbReference>
<evidence type="ECO:0000256" key="4">
    <source>
        <dbReference type="ARBA" id="ARBA00022989"/>
    </source>
</evidence>
<dbReference type="InterPro" id="IPR050448">
    <property type="entry name" value="OpgB/LTA_synthase_biosynth"/>
</dbReference>
<evidence type="ECO:0000256" key="5">
    <source>
        <dbReference type="ARBA" id="ARBA00023136"/>
    </source>
</evidence>
<evidence type="ECO:0000256" key="2">
    <source>
        <dbReference type="ARBA" id="ARBA00022475"/>
    </source>
</evidence>
<evidence type="ECO:0000256" key="3">
    <source>
        <dbReference type="ARBA" id="ARBA00022692"/>
    </source>
</evidence>
<organism evidence="11 12">
    <name type="scientific">Porphyromonas catoniae F0037</name>
    <dbReference type="NCBI Taxonomy" id="1127696"/>
    <lineage>
        <taxon>Bacteria</taxon>
        <taxon>Pseudomonadati</taxon>
        <taxon>Bacteroidota</taxon>
        <taxon>Bacteroidia</taxon>
        <taxon>Bacteroidales</taxon>
        <taxon>Porphyromonadaceae</taxon>
        <taxon>Porphyromonas</taxon>
    </lineage>
</organism>
<feature type="binding site" evidence="7">
    <location>
        <position position="429"/>
    </location>
    <ligand>
        <name>substrate</name>
    </ligand>
</feature>
<dbReference type="STRING" id="1127696.HMPREF9134_00192"/>
<dbReference type="Gene3D" id="3.40.720.10">
    <property type="entry name" value="Alkaline Phosphatase, subunit A"/>
    <property type="match status" value="1"/>
</dbReference>
<dbReference type="Proteomes" id="UP000010408">
    <property type="component" value="Unassembled WGS sequence"/>
</dbReference>
<reference evidence="11 12" key="1">
    <citation type="submission" date="2012-05" db="EMBL/GenBank/DDBJ databases">
        <authorList>
            <person name="Weinstock G."/>
            <person name="Sodergren E."/>
            <person name="Lobos E.A."/>
            <person name="Fulton L."/>
            <person name="Fulton R."/>
            <person name="Courtney L."/>
            <person name="Fronick C."/>
            <person name="O'Laughlin M."/>
            <person name="Godfrey J."/>
            <person name="Wilson R.M."/>
            <person name="Miner T."/>
            <person name="Farmer C."/>
            <person name="Delehaunty K."/>
            <person name="Cordes M."/>
            <person name="Minx P."/>
            <person name="Tomlinson C."/>
            <person name="Chen J."/>
            <person name="Wollam A."/>
            <person name="Pepin K.H."/>
            <person name="Bhonagiri V."/>
            <person name="Zhang X."/>
            <person name="Suruliraj S."/>
            <person name="Warren W."/>
            <person name="Mitreva M."/>
            <person name="Mardis E.R."/>
            <person name="Wilson R.K."/>
        </authorList>
    </citation>
    <scope>NUCLEOTIDE SEQUENCE [LARGE SCALE GENOMIC DNA]</scope>
    <source>
        <strain evidence="11 12">F0037</strain>
    </source>
</reference>
<dbReference type="PANTHER" id="PTHR47371">
    <property type="entry name" value="LIPOTEICHOIC ACID SYNTHASE"/>
    <property type="match status" value="1"/>
</dbReference>
<dbReference type="InterPro" id="IPR000917">
    <property type="entry name" value="Sulfatase_N"/>
</dbReference>
<feature type="transmembrane region" description="Helical" evidence="9">
    <location>
        <begin position="165"/>
        <end position="185"/>
    </location>
</feature>
<feature type="binding site" evidence="8">
    <location>
        <position position="312"/>
    </location>
    <ligand>
        <name>Mn(2+)</name>
        <dbReference type="ChEBI" id="CHEBI:29035"/>
    </ligand>
</feature>
<feature type="binding site" evidence="8">
    <location>
        <position position="478"/>
    </location>
    <ligand>
        <name>Mn(2+)</name>
        <dbReference type="ChEBI" id="CHEBI:29035"/>
    </ligand>
</feature>
<evidence type="ECO:0000256" key="1">
    <source>
        <dbReference type="ARBA" id="ARBA00004651"/>
    </source>
</evidence>
<keyword evidence="3 9" id="KW-0812">Transmembrane</keyword>
<protein>
    <submittedName>
        <fullName evidence="11">Arylsulfatase</fullName>
    </submittedName>
</protein>
<dbReference type="RefSeq" id="WP_005468315.1">
    <property type="nucleotide sequence ID" value="NZ_KB291038.1"/>
</dbReference>
<keyword evidence="4 9" id="KW-1133">Transmembrane helix</keyword>
<feature type="active site" evidence="6">
    <location>
        <position position="312"/>
    </location>
</feature>
<feature type="binding site" evidence="8">
    <location>
        <position position="477"/>
    </location>
    <ligand>
        <name>Mn(2+)</name>
        <dbReference type="ChEBI" id="CHEBI:29035"/>
    </ligand>
</feature>
<evidence type="ECO:0000256" key="6">
    <source>
        <dbReference type="PIRSR" id="PIRSR005091-1"/>
    </source>
</evidence>
<evidence type="ECO:0000256" key="9">
    <source>
        <dbReference type="SAM" id="Phobius"/>
    </source>
</evidence>
<dbReference type="HOGENOM" id="CLU_014653_3_1_10"/>
<dbReference type="AlphaFoldDB" id="L1NI50"/>
<keyword evidence="5 9" id="KW-0472">Membrane</keyword>
<dbReference type="InterPro" id="IPR017850">
    <property type="entry name" value="Alkaline_phosphatase_core_sf"/>
</dbReference>
<dbReference type="CDD" id="cd16015">
    <property type="entry name" value="LTA_synthase"/>
    <property type="match status" value="1"/>
</dbReference>
<dbReference type="Pfam" id="PF00884">
    <property type="entry name" value="Sulfatase"/>
    <property type="match status" value="1"/>
</dbReference>
<dbReference type="InterPro" id="IPR012160">
    <property type="entry name" value="LtaS-like"/>
</dbReference>
<keyword evidence="7" id="KW-0479">Metal-binding</keyword>
<proteinExistence type="predicted"/>
<keyword evidence="7" id="KW-0464">Manganese</keyword>
<feature type="binding site" evidence="8">
    <location>
        <position position="272"/>
    </location>
    <ligand>
        <name>Mn(2+)</name>
        <dbReference type="ChEBI" id="CHEBI:29035"/>
    </ligand>
</feature>
<evidence type="ECO:0000313" key="11">
    <source>
        <dbReference type="EMBL" id="EKY03011.1"/>
    </source>
</evidence>
<dbReference type="PANTHER" id="PTHR47371:SF3">
    <property type="entry name" value="PHOSPHOGLYCEROL TRANSFERASE I"/>
    <property type="match status" value="1"/>
</dbReference>
<feature type="transmembrane region" description="Helical" evidence="9">
    <location>
        <begin position="128"/>
        <end position="153"/>
    </location>
</feature>
<sequence>MKDRLAYLGRFVALIMGSFLLQKTIFILYNYQLIGSMSCSDYLAVLWHGLSLDFAVVGYLIALPLVLVLVSYAFRTFPARRVFLIYHALIAVVLSLVFIGDTGLYPFWGFKLDATIFQYLDSPQNAFASVSLLFLCIGILMAVLWAGGLFFLLQRAVGKSWERGQRPLVGVGVTLAMFPLTFLVIRGGVGRSTTNVGQVYFSQSQFLNHAAVNPLFSLVSSMDKAEDFDAEYNFFSEEERAKLVEGLYPQEAPAAEELLRSKRPNVLVIILESFGAKYIASFGGMPSITPNLDRLAREGVVFSECYANSYRTDRGVLSTLSGYPSFPQHSVMKMPAKSRSLSGIAQVLQGVGYKTDFLYGGDANFTNMKGYLLSTGYQRVTDDATLARDLPRQSWGVQDHATFDYLYNEIMKRGEGEPWHTAFLTLSSHEPFIVPYQKFKEEVPNAFAYVDDCIGRLADRLRKTKAWENLLVICVADHGYFTGEGKGRHTSYIHHIPMLWFGGAVKEHRVIDRLMTQSDLAATLLAQLGLSYRAFPFSRNILAGNYTYPFAYYTFNDGFGFIDSTGVTVMENVGANILEEHPAPSEERVRRGRALLQTTHDDLSRR</sequence>
<evidence type="ECO:0000259" key="10">
    <source>
        <dbReference type="Pfam" id="PF00884"/>
    </source>
</evidence>
<feature type="transmembrane region" description="Helical" evidence="9">
    <location>
        <begin position="12"/>
        <end position="34"/>
    </location>
</feature>
<dbReference type="SUPFAM" id="SSF53649">
    <property type="entry name" value="Alkaline phosphatase-like"/>
    <property type="match status" value="1"/>
</dbReference>
<evidence type="ECO:0000256" key="8">
    <source>
        <dbReference type="PIRSR" id="PIRSR005091-3"/>
    </source>
</evidence>
<dbReference type="Gene3D" id="3.30.1120.80">
    <property type="match status" value="1"/>
</dbReference>
<comment type="caution">
    <text evidence="11">The sequence shown here is derived from an EMBL/GenBank/DDBJ whole genome shotgun (WGS) entry which is preliminary data.</text>
</comment>
<name>L1NI50_9PORP</name>
<feature type="transmembrane region" description="Helical" evidence="9">
    <location>
        <begin position="86"/>
        <end position="108"/>
    </location>
</feature>
<accession>L1NI50</accession>
<gene>
    <name evidence="11" type="ORF">HMPREF9134_00192</name>
</gene>
<feature type="transmembrane region" description="Helical" evidence="9">
    <location>
        <begin position="54"/>
        <end position="74"/>
    </location>
</feature>
<feature type="domain" description="Sulfatase N-terminal" evidence="10">
    <location>
        <begin position="264"/>
        <end position="529"/>
    </location>
</feature>
<keyword evidence="2" id="KW-1003">Cell membrane</keyword>
<dbReference type="PATRIC" id="fig|1127696.3.peg.159"/>
<evidence type="ECO:0000256" key="7">
    <source>
        <dbReference type="PIRSR" id="PIRSR005091-2"/>
    </source>
</evidence>